<evidence type="ECO:0000256" key="1">
    <source>
        <dbReference type="ARBA" id="ARBA00004167"/>
    </source>
</evidence>
<evidence type="ECO:0000256" key="10">
    <source>
        <dbReference type="ARBA" id="ARBA00047475"/>
    </source>
</evidence>
<dbReference type="InterPro" id="IPR002213">
    <property type="entry name" value="UDP_glucos_trans"/>
</dbReference>
<dbReference type="Proteomes" id="UP001432027">
    <property type="component" value="Unassembled WGS sequence"/>
</dbReference>
<comment type="catalytic activity">
    <reaction evidence="10">
        <text>glucuronate acceptor + UDP-alpha-D-glucuronate = acceptor beta-D-glucuronoside + UDP + H(+)</text>
        <dbReference type="Rhea" id="RHEA:21032"/>
        <dbReference type="ChEBI" id="CHEBI:15378"/>
        <dbReference type="ChEBI" id="CHEBI:58052"/>
        <dbReference type="ChEBI" id="CHEBI:58223"/>
        <dbReference type="ChEBI" id="CHEBI:132367"/>
        <dbReference type="ChEBI" id="CHEBI:132368"/>
        <dbReference type="EC" id="2.4.1.17"/>
    </reaction>
</comment>
<reference evidence="12" key="1">
    <citation type="submission" date="2023-10" db="EMBL/GenBank/DDBJ databases">
        <title>Genome assembly of Pristionchus species.</title>
        <authorList>
            <person name="Yoshida K."/>
            <person name="Sommer R.J."/>
        </authorList>
    </citation>
    <scope>NUCLEOTIDE SEQUENCE</scope>
    <source>
        <strain evidence="12">RS0144</strain>
    </source>
</reference>
<comment type="subcellular location">
    <subcellularLocation>
        <location evidence="1">Membrane</location>
        <topology evidence="1">Single-pass membrane protein</topology>
    </subcellularLocation>
</comment>
<feature type="non-terminal residue" evidence="12">
    <location>
        <position position="1"/>
    </location>
</feature>
<feature type="transmembrane region" description="Helical" evidence="11">
    <location>
        <begin position="438"/>
        <end position="458"/>
    </location>
</feature>
<dbReference type="PANTHER" id="PTHR48043">
    <property type="entry name" value="EG:EG0003.4 PROTEIN-RELATED"/>
    <property type="match status" value="1"/>
</dbReference>
<dbReference type="EMBL" id="BTSX01000004">
    <property type="protein sequence ID" value="GMS92413.1"/>
    <property type="molecule type" value="Genomic_DNA"/>
</dbReference>
<evidence type="ECO:0000313" key="13">
    <source>
        <dbReference type="Proteomes" id="UP001432027"/>
    </source>
</evidence>
<name>A0AAV5TFX3_9BILA</name>
<dbReference type="EC" id="2.4.1.17" evidence="3"/>
<dbReference type="InterPro" id="IPR050271">
    <property type="entry name" value="UDP-glycosyltransferase"/>
</dbReference>
<organism evidence="12 13">
    <name type="scientific">Pristionchus entomophagus</name>
    <dbReference type="NCBI Taxonomy" id="358040"/>
    <lineage>
        <taxon>Eukaryota</taxon>
        <taxon>Metazoa</taxon>
        <taxon>Ecdysozoa</taxon>
        <taxon>Nematoda</taxon>
        <taxon>Chromadorea</taxon>
        <taxon>Rhabditida</taxon>
        <taxon>Rhabditina</taxon>
        <taxon>Diplogasteromorpha</taxon>
        <taxon>Diplogasteroidea</taxon>
        <taxon>Neodiplogasteridae</taxon>
        <taxon>Pristionchus</taxon>
    </lineage>
</organism>
<proteinExistence type="inferred from homology"/>
<protein>
    <recommendedName>
        <fullName evidence="3">glucuronosyltransferase</fullName>
        <ecNumber evidence="3">2.4.1.17</ecNumber>
    </recommendedName>
</protein>
<evidence type="ECO:0000256" key="2">
    <source>
        <dbReference type="ARBA" id="ARBA00009995"/>
    </source>
</evidence>
<dbReference type="CDD" id="cd03784">
    <property type="entry name" value="GT1_Gtf-like"/>
    <property type="match status" value="1"/>
</dbReference>
<dbReference type="PANTHER" id="PTHR48043:SF23">
    <property type="entry name" value="UDP-GLUCURONOSYLTRANSFERASE"/>
    <property type="match status" value="1"/>
</dbReference>
<evidence type="ECO:0000256" key="6">
    <source>
        <dbReference type="ARBA" id="ARBA00022692"/>
    </source>
</evidence>
<keyword evidence="6 11" id="KW-0812">Transmembrane</keyword>
<evidence type="ECO:0000256" key="5">
    <source>
        <dbReference type="ARBA" id="ARBA00022679"/>
    </source>
</evidence>
<evidence type="ECO:0000256" key="4">
    <source>
        <dbReference type="ARBA" id="ARBA00022676"/>
    </source>
</evidence>
<dbReference type="GO" id="GO:0016020">
    <property type="term" value="C:membrane"/>
    <property type="evidence" value="ECO:0007669"/>
    <property type="project" value="UniProtKB-SubCell"/>
</dbReference>
<accession>A0AAV5TFX3</accession>
<keyword evidence="7" id="KW-0732">Signal</keyword>
<dbReference type="SUPFAM" id="SSF53756">
    <property type="entry name" value="UDP-Glycosyltransferase/glycogen phosphorylase"/>
    <property type="match status" value="1"/>
</dbReference>
<dbReference type="Pfam" id="PF00201">
    <property type="entry name" value="UDPGT"/>
    <property type="match status" value="1"/>
</dbReference>
<evidence type="ECO:0000313" key="12">
    <source>
        <dbReference type="EMBL" id="GMS92413.1"/>
    </source>
</evidence>
<keyword evidence="13" id="KW-1185">Reference proteome</keyword>
<dbReference type="AlphaFoldDB" id="A0AAV5TFX3"/>
<sequence length="471" mass="52536">SLIPIINPRGSDVTEKSKKLFVPQSQETENVTNNLNPIGVLMVSGIRFSRYKIAFQKRKAFALPSVAQCSALLNETALLESLRAEKFDVFIAENFEMCGVAYSHLLNAKSLITVAAAYPFSYMFEEFGIPLALSNNPSAFISHLDVHSMWSRLKNIYANWLMHALMYPRRSLVSFSFSQERGSESRLVQQISSHSAYTLVNAEPLIDFATPTLNRVVSVGGIGAKIPKALDEKWNNILSIRPKNILISFGSNVKAANLPENIKNSIATVIGRFPDITFIWKYEELNDLFANETTSAHPNLVLTAWMPQNDLLNDDRVSVFVTHGGMGSTLEMALRGKPGVFVPLFGDQPRNAGMMEFNGLGKVLDKFDLHDSDKVEVVIREVLTNENYAENARKVSAKLSKKPFGARALLIKTVEFAAEFGPSKALRPQSYDMNTIEYHNIDIALLAIFVLFSLVFAVKRLAMWILSKYGV</sequence>
<evidence type="ECO:0000256" key="8">
    <source>
        <dbReference type="ARBA" id="ARBA00022989"/>
    </source>
</evidence>
<keyword evidence="8 11" id="KW-1133">Transmembrane helix</keyword>
<comment type="similarity">
    <text evidence="2">Belongs to the UDP-glycosyltransferase family.</text>
</comment>
<comment type="caution">
    <text evidence="12">The sequence shown here is derived from an EMBL/GenBank/DDBJ whole genome shotgun (WGS) entry which is preliminary data.</text>
</comment>
<gene>
    <name evidence="12" type="ORF">PENTCL1PPCAC_14588</name>
</gene>
<dbReference type="FunFam" id="3.40.50.2000:FF:000038">
    <property type="entry name" value="UDP-GlucuronosylTransferase"/>
    <property type="match status" value="1"/>
</dbReference>
<keyword evidence="4" id="KW-0328">Glycosyltransferase</keyword>
<keyword evidence="5" id="KW-0808">Transferase</keyword>
<evidence type="ECO:0000256" key="3">
    <source>
        <dbReference type="ARBA" id="ARBA00012544"/>
    </source>
</evidence>
<evidence type="ECO:0000256" key="11">
    <source>
        <dbReference type="SAM" id="Phobius"/>
    </source>
</evidence>
<evidence type="ECO:0000256" key="9">
    <source>
        <dbReference type="ARBA" id="ARBA00023136"/>
    </source>
</evidence>
<dbReference type="GO" id="GO:0015020">
    <property type="term" value="F:glucuronosyltransferase activity"/>
    <property type="evidence" value="ECO:0007669"/>
    <property type="project" value="UniProtKB-EC"/>
</dbReference>
<feature type="non-terminal residue" evidence="12">
    <location>
        <position position="471"/>
    </location>
</feature>
<keyword evidence="9 11" id="KW-0472">Membrane</keyword>
<dbReference type="Gene3D" id="3.40.50.2000">
    <property type="entry name" value="Glycogen Phosphorylase B"/>
    <property type="match status" value="1"/>
</dbReference>
<evidence type="ECO:0000256" key="7">
    <source>
        <dbReference type="ARBA" id="ARBA00022729"/>
    </source>
</evidence>